<dbReference type="InterPro" id="IPR029063">
    <property type="entry name" value="SAM-dependent_MTases_sf"/>
</dbReference>
<protein>
    <recommendedName>
        <fullName evidence="1">Histone-lysine N-methyltransferase, H3 lysine-79 specific</fullName>
        <ecNumber evidence="1">2.1.1.360</ecNumber>
    </recommendedName>
    <alternativeName>
        <fullName evidence="1">Histone H3-K79 methyltransferase</fullName>
    </alternativeName>
</protein>
<name>A0AA39MJH1_ARMTA</name>
<keyword evidence="1" id="KW-0539">Nucleus</keyword>
<dbReference type="GeneID" id="85351818"/>
<dbReference type="GO" id="GO:0005634">
    <property type="term" value="C:nucleus"/>
    <property type="evidence" value="ECO:0007669"/>
    <property type="project" value="UniProtKB-SubCell"/>
</dbReference>
<keyword evidence="1" id="KW-0156">Chromatin regulator</keyword>
<proteinExistence type="inferred from homology"/>
<sequence>IIDLGCGMGNVLSQLRMAYSCCTYGIEMQDKCIKAVKLMICEAGYCINFWRALMVVNSITIEYGNMLENPNLWQLISDANVVFVNNLMFKATRKSLSVIRIKEIMFP</sequence>
<keyword evidence="1" id="KW-0808">Transferase</keyword>
<comment type="similarity">
    <text evidence="1">Belongs to the class I-like SAM-binding methyltransferase superfamily. DOT1 family.</text>
</comment>
<comment type="caution">
    <text evidence="3">The sequence shown here is derived from an EMBL/GenBank/DDBJ whole genome shotgun (WGS) entry which is preliminary data.</text>
</comment>
<comment type="subcellular location">
    <subcellularLocation>
        <location evidence="1">Nucleus</location>
    </subcellularLocation>
</comment>
<organism evidence="3 4">
    <name type="scientific">Armillaria tabescens</name>
    <name type="common">Ringless honey mushroom</name>
    <name type="synonym">Agaricus tabescens</name>
    <dbReference type="NCBI Taxonomy" id="1929756"/>
    <lineage>
        <taxon>Eukaryota</taxon>
        <taxon>Fungi</taxon>
        <taxon>Dikarya</taxon>
        <taxon>Basidiomycota</taxon>
        <taxon>Agaricomycotina</taxon>
        <taxon>Agaricomycetes</taxon>
        <taxon>Agaricomycetidae</taxon>
        <taxon>Agaricales</taxon>
        <taxon>Marasmiineae</taxon>
        <taxon>Physalacriaceae</taxon>
        <taxon>Desarmillaria</taxon>
    </lineage>
</organism>
<dbReference type="AlphaFoldDB" id="A0AA39MJH1"/>
<evidence type="ECO:0000313" key="3">
    <source>
        <dbReference type="EMBL" id="KAK0435695.1"/>
    </source>
</evidence>
<feature type="domain" description="DOT1" evidence="2">
    <location>
        <begin position="1"/>
        <end position="107"/>
    </location>
</feature>
<comment type="miscellaneous">
    <text evidence="1">In contrast to other lysine histone methyltransferases, it does not contain a SET domain, suggesting the existence of another mechanism for methylation of lysine residues of histones.</text>
</comment>
<gene>
    <name evidence="3" type="ORF">EV420DRAFT_1281603</name>
</gene>
<dbReference type="SUPFAM" id="SSF53335">
    <property type="entry name" value="S-adenosyl-L-methionine-dependent methyltransferases"/>
    <property type="match status" value="1"/>
</dbReference>
<keyword evidence="1" id="KW-0489">Methyltransferase</keyword>
<evidence type="ECO:0000256" key="1">
    <source>
        <dbReference type="RuleBase" id="RU271113"/>
    </source>
</evidence>
<evidence type="ECO:0000259" key="2">
    <source>
        <dbReference type="PROSITE" id="PS51569"/>
    </source>
</evidence>
<dbReference type="GO" id="GO:0032259">
    <property type="term" value="P:methylation"/>
    <property type="evidence" value="ECO:0007669"/>
    <property type="project" value="UniProtKB-KW"/>
</dbReference>
<dbReference type="EC" id="2.1.1.360" evidence="1"/>
<keyword evidence="1" id="KW-0949">S-adenosyl-L-methionine</keyword>
<dbReference type="Proteomes" id="UP001175211">
    <property type="component" value="Unassembled WGS sequence"/>
</dbReference>
<dbReference type="EMBL" id="JAUEPS010000143">
    <property type="protein sequence ID" value="KAK0435695.1"/>
    <property type="molecule type" value="Genomic_DNA"/>
</dbReference>
<comment type="activity regulation">
    <text evidence="1">Ubiquitination of histone H2B to form H2BK123ub1 is required for efficient DOT1 methyltransferase activity on histone H3.</text>
</comment>
<dbReference type="RefSeq" id="XP_060322055.1">
    <property type="nucleotide sequence ID" value="XM_060468270.1"/>
</dbReference>
<feature type="non-terminal residue" evidence="3">
    <location>
        <position position="1"/>
    </location>
</feature>
<comment type="catalytic activity">
    <reaction evidence="1">
        <text>L-lysyl(79)-[histone H3] + 3 S-adenosyl-L-methionine = N(6),N(6),N(6)-trimethyl-L-lysyl(79)-[histone H3] + 3 S-adenosyl-L-homocysteine + 3 H(+)</text>
        <dbReference type="Rhea" id="RHEA:60328"/>
        <dbReference type="Rhea" id="RHEA-COMP:15549"/>
        <dbReference type="Rhea" id="RHEA-COMP:15552"/>
        <dbReference type="ChEBI" id="CHEBI:15378"/>
        <dbReference type="ChEBI" id="CHEBI:29969"/>
        <dbReference type="ChEBI" id="CHEBI:57856"/>
        <dbReference type="ChEBI" id="CHEBI:59789"/>
        <dbReference type="ChEBI" id="CHEBI:61961"/>
        <dbReference type="EC" id="2.1.1.360"/>
    </reaction>
</comment>
<evidence type="ECO:0000313" key="4">
    <source>
        <dbReference type="Proteomes" id="UP001175211"/>
    </source>
</evidence>
<accession>A0AA39MJH1</accession>
<dbReference type="Gene3D" id="3.40.50.150">
    <property type="entry name" value="Vaccinia Virus protein VP39"/>
    <property type="match status" value="1"/>
</dbReference>
<dbReference type="PROSITE" id="PS51569">
    <property type="entry name" value="DOT1"/>
    <property type="match status" value="1"/>
</dbReference>
<dbReference type="InterPro" id="IPR025789">
    <property type="entry name" value="DOT1_dom"/>
</dbReference>
<dbReference type="GO" id="GO:0140956">
    <property type="term" value="F:histone H3K79 trimethyltransferase activity"/>
    <property type="evidence" value="ECO:0007669"/>
    <property type="project" value="UniProtKB-EC"/>
</dbReference>
<dbReference type="Pfam" id="PF08123">
    <property type="entry name" value="DOT1"/>
    <property type="match status" value="1"/>
</dbReference>
<comment type="function">
    <text evidence="1">Histone methyltransferase that specifically trimethylates histone H3 to form H3K79me3. This methylation is required for telomere silencing and for the pachytene checkpoint during the meiotic cell cycle by allowing the recruitment of RAD9 to double strand breaks. Nucleosomes are preferred as substrate compared to free histone.</text>
</comment>
<reference evidence="3" key="1">
    <citation type="submission" date="2023-06" db="EMBL/GenBank/DDBJ databases">
        <authorList>
            <consortium name="Lawrence Berkeley National Laboratory"/>
            <person name="Ahrendt S."/>
            <person name="Sahu N."/>
            <person name="Indic B."/>
            <person name="Wong-Bajracharya J."/>
            <person name="Merenyi Z."/>
            <person name="Ke H.-M."/>
            <person name="Monk M."/>
            <person name="Kocsube S."/>
            <person name="Drula E."/>
            <person name="Lipzen A."/>
            <person name="Balint B."/>
            <person name="Henrissat B."/>
            <person name="Andreopoulos B."/>
            <person name="Martin F.M."/>
            <person name="Harder C.B."/>
            <person name="Rigling D."/>
            <person name="Ford K.L."/>
            <person name="Foster G.D."/>
            <person name="Pangilinan J."/>
            <person name="Papanicolaou A."/>
            <person name="Barry K."/>
            <person name="LaButti K."/>
            <person name="Viragh M."/>
            <person name="Koriabine M."/>
            <person name="Yan M."/>
            <person name="Riley R."/>
            <person name="Champramary S."/>
            <person name="Plett K.L."/>
            <person name="Tsai I.J."/>
            <person name="Slot J."/>
            <person name="Sipos G."/>
            <person name="Plett J."/>
            <person name="Nagy L.G."/>
            <person name="Grigoriev I.V."/>
        </authorList>
    </citation>
    <scope>NUCLEOTIDE SEQUENCE</scope>
    <source>
        <strain evidence="3">CCBAS 213</strain>
    </source>
</reference>
<keyword evidence="4" id="KW-1185">Reference proteome</keyword>